<keyword evidence="2" id="KW-1185">Reference proteome</keyword>
<evidence type="ECO:0000313" key="2">
    <source>
        <dbReference type="Proteomes" id="UP001633002"/>
    </source>
</evidence>
<dbReference type="AlphaFoldDB" id="A0ABD3GKX1"/>
<dbReference type="Proteomes" id="UP001633002">
    <property type="component" value="Unassembled WGS sequence"/>
</dbReference>
<evidence type="ECO:0000313" key="1">
    <source>
        <dbReference type="EMBL" id="KAL3678802.1"/>
    </source>
</evidence>
<organism evidence="1 2">
    <name type="scientific">Riccia sorocarpa</name>
    <dbReference type="NCBI Taxonomy" id="122646"/>
    <lineage>
        <taxon>Eukaryota</taxon>
        <taxon>Viridiplantae</taxon>
        <taxon>Streptophyta</taxon>
        <taxon>Embryophyta</taxon>
        <taxon>Marchantiophyta</taxon>
        <taxon>Marchantiopsida</taxon>
        <taxon>Marchantiidae</taxon>
        <taxon>Marchantiales</taxon>
        <taxon>Ricciaceae</taxon>
        <taxon>Riccia</taxon>
    </lineage>
</organism>
<dbReference type="EMBL" id="JBJQOH010000007">
    <property type="protein sequence ID" value="KAL3678802.1"/>
    <property type="molecule type" value="Genomic_DNA"/>
</dbReference>
<proteinExistence type="predicted"/>
<protein>
    <submittedName>
        <fullName evidence="1">Uncharacterized protein</fullName>
    </submittedName>
</protein>
<sequence length="337" mass="39198">MSVGAGGRSGTQAGATSDEQFQINLTTGEDEQCKDRQCTVLHRTGTIGDTRFYFFIFFRSFMFLSRTIILLQDFLLDRSRGKLGNELSSCGSKRRALDWPSENRLLSYHDHVWVIHVWFNHVLIPRLFDTTVVPPSIIPVPIRGPLESILISFIHHCYRRRCCRSWRSRPSLDLARDRTDKPHTVAHASKWLDHDDDANHGRILVRARIQGFGFMGKQCILDVRYVRRQFIVPVYVGIHSLYQKIFYRLRVMLEDESGVMEAIVWEAVRYFTSMIVEDFEPLHLLGDHTEIPERCIKRQWNVQIERVKSNMEFYARVQHAEVVSKKPLFLEAVSSSG</sequence>
<reference evidence="1 2" key="1">
    <citation type="submission" date="2024-09" db="EMBL/GenBank/DDBJ databases">
        <title>Chromosome-scale assembly of Riccia sorocarpa.</title>
        <authorList>
            <person name="Paukszto L."/>
        </authorList>
    </citation>
    <scope>NUCLEOTIDE SEQUENCE [LARGE SCALE GENOMIC DNA]</scope>
    <source>
        <strain evidence="1">LP-2024</strain>
        <tissue evidence="1">Aerial parts of the thallus</tissue>
    </source>
</reference>
<accession>A0ABD3GKX1</accession>
<gene>
    <name evidence="1" type="ORF">R1sor_021758</name>
</gene>
<comment type="caution">
    <text evidence="1">The sequence shown here is derived from an EMBL/GenBank/DDBJ whole genome shotgun (WGS) entry which is preliminary data.</text>
</comment>
<name>A0ABD3GKX1_9MARC</name>